<evidence type="ECO:0000256" key="3">
    <source>
        <dbReference type="ARBA" id="ARBA00022603"/>
    </source>
</evidence>
<dbReference type="EC" id="2.1.1.22" evidence="2"/>
<dbReference type="GO" id="GO:0030735">
    <property type="term" value="F:carnosine N-methyltransferase activity"/>
    <property type="evidence" value="ECO:0007669"/>
    <property type="project" value="UniProtKB-EC"/>
</dbReference>
<keyword evidence="4" id="KW-0808">Transferase</keyword>
<feature type="domain" description="EF-hand" evidence="7">
    <location>
        <begin position="1068"/>
        <end position="1103"/>
    </location>
</feature>
<dbReference type="GO" id="GO:0005509">
    <property type="term" value="F:calcium ion binding"/>
    <property type="evidence" value="ECO:0007669"/>
    <property type="project" value="InterPro"/>
</dbReference>
<dbReference type="InterPro" id="IPR002048">
    <property type="entry name" value="EF_hand_dom"/>
</dbReference>
<dbReference type="SUPFAM" id="SSF46785">
    <property type="entry name" value="Winged helix' DNA-binding domain"/>
    <property type="match status" value="1"/>
</dbReference>
<evidence type="ECO:0000256" key="2">
    <source>
        <dbReference type="ARBA" id="ARBA00012003"/>
    </source>
</evidence>
<dbReference type="Pfam" id="PF07942">
    <property type="entry name" value="CARME"/>
    <property type="match status" value="1"/>
</dbReference>
<keyword evidence="3" id="KW-0489">Methyltransferase</keyword>
<dbReference type="InterPro" id="IPR036390">
    <property type="entry name" value="WH_DNA-bd_sf"/>
</dbReference>
<sequence length="1867" mass="210844">MDKEELEHYTEVLLSMKEYEGFVWREGFRKKQHLKQLSEHHLKYLPPETVKDNITSLLRCAKKNQEFWDDICEMQKRFGPEVQLPAHVNFKQPLKTPYRHYSKLKSTLHQCVRDWAEEGAEERERCYKPLLDALERALPVTKENKFKQKVLVPGAGLGRLALEIVSRGYVTEGNEFSYQMLFTSNFILNCASQPNSITLHPWIDNPSNVISFKDFSRPVTIPDVSPAQLLDFPSGDENYFSMCAGEFLEVYSRDVGVWDSIVTCFFIDAAPNVIEYIEAIERMLKPGGVWINLGPLLYHWQNGSGEEDERYDQSIELTYEEIKHVAKSLNFTITLILAKKGPLGQVWLAAHWDKKLTKAAIAAADVGEAADSIANPVVPLALRVSGHLLLGVTRIYSRKVGYLFTDCSEALVKIKMAFRPGVVDLPEQHHTASSNAINVTTFGEFDPQMPYDIQSITAPSMTEWMITPSTTVARRQDITLADSSSRSLTQDSSFGAKDSFGNNDSFGGADWHPFDIDDQVNNELDTSSISDVERGRNVANTSGLSIRPDLDNSIDNLDKDDIGVDLFQDDKPDIEMGDPEVPDIAADDVSMPDIDMQPVDDQFSTGGIDVEPASPLPNDSQSLNFAVDTSGILATVPEQPKRQRKRKIGQDSMTELSSSVIKKGLKDVSDIVRVRGNKRLKLDNKQPVDDLLVPSTKCLSANLLGMFKVTMKHAKLPDPNATHLQEEEDATAIERTRRQSGQTKSYNEIDEDEDLAVTTEQKDSPDFEFGGPQDEEPHPDMFDNGLDVDAEPSIDEEVAGPDGLAIDLDLSLAVTSAPPTPSVQTTTVAEHKWHPHTVKVMKVLRKSMHDKDSVSYSQLAKTTRSRRTAAALFFEVLQLKTLDFIDVEQTQSFGNIQISKTNHFADYIPAVDGQETIAGNSYEQFKLFFPMSKEEYCRVKARLRHECSQRRIRLEEFMKTFDVHKTKKVSAEQFTRAIDASGIRLSKEEIGLLIAKYRLPEDAKLVDYRRFCDLIDKSYTAKDLEKKYHKKLSLDTVKLTQGGTFVKKALSSETELNAFRSIIEHLTRAGIVLKDVFHDFDKNNSGFVTKARFVRDLFGILGDVDPIEVDVLTKVYGAGVDVNYKLLHHDLTNGIFPSSNNNNNSSSPRSRRRGGNQLSSIDAESVEGPLREIAARDRIRVKNFFIDYDRMRSGKCTEAQFMRAVKVCFGALTQSDLDVLVAKYSCGIVDVSNERKVDYIAFCKSIAAGTEEEIDSSPLSIDVPILPTAICSREIRGALNDDELKEWQVLMTRLSFPIKTRRILLKPVFCDFDKGKTECVTCEQFTRVLAIFNLFVNTDAEKRVILKRYASSRLNTAPISSLAFDSKAFINYKTFCLDMDEFQCPKPQIPSTPVIAPKIDQVEIATVERTLPMLLRYIKQKAKRDRIRMEEYFRDFDRLRKGKITRNQLAGGLSSAGFVLSNADIDLLVAEFSYFDEKDVEGNSMVAWTRLADEIDAVFTIKGLEREPSKDVAHTIEMAANAISDMNFDANDEETITNVLRTMVGIISMKRLDIKPPFEDFDHSNQGFISHTKFERVLSVYNLLPSQAPIARLLCIKFSERGNAPQPGVSSMCDVNYRALLNALEMIKDNPNTTHVPGAKEFRLLQGNNNDNGNSNINTRRHKQPPSAVQLASLLKDIRQQVDAKRIRLKQFFAESDRLRTGDITIAKFHTAINRCGLIVDGNDVLTLNEAFRSNVRPDQINYRLFIQAIESTPFHEEECDTSPKSPQLVSLLSRLHSLVHFKRYLHFFSILLPLLRLHLKPYFEDYDHNSLLAVTKTQFAAVLDLMRLECTPNDLNLLCNHYAVQHTRTSTSNVHYLRFLHDLDSS</sequence>
<keyword evidence="5" id="KW-0949">S-adenosyl-L-methionine</keyword>
<name>A0A1W0A9T3_9STRA</name>
<dbReference type="Gene3D" id="1.10.238.10">
    <property type="entry name" value="EF-hand"/>
    <property type="match status" value="2"/>
</dbReference>
<dbReference type="SMART" id="SM01296">
    <property type="entry name" value="N2227"/>
    <property type="match status" value="1"/>
</dbReference>
<organism evidence="8 9">
    <name type="scientific">Thraustotheca clavata</name>
    <dbReference type="NCBI Taxonomy" id="74557"/>
    <lineage>
        <taxon>Eukaryota</taxon>
        <taxon>Sar</taxon>
        <taxon>Stramenopiles</taxon>
        <taxon>Oomycota</taxon>
        <taxon>Saprolegniomycetes</taxon>
        <taxon>Saprolegniales</taxon>
        <taxon>Achlyaceae</taxon>
        <taxon>Thraustotheca</taxon>
    </lineage>
</organism>
<dbReference type="Gene3D" id="1.10.10.580">
    <property type="entry name" value="Structural maintenance of chromosome 1. Chain E"/>
    <property type="match status" value="1"/>
</dbReference>
<dbReference type="InterPro" id="IPR012901">
    <property type="entry name" value="CARME"/>
</dbReference>
<comment type="caution">
    <text evidence="8">The sequence shown here is derived from an EMBL/GenBank/DDBJ whole genome shotgun (WGS) entry which is preliminary data.</text>
</comment>
<feature type="compositionally biased region" description="Low complexity" evidence="6">
    <location>
        <begin position="1137"/>
        <end position="1148"/>
    </location>
</feature>
<dbReference type="GO" id="GO:0032259">
    <property type="term" value="P:methylation"/>
    <property type="evidence" value="ECO:0007669"/>
    <property type="project" value="UniProtKB-KW"/>
</dbReference>
<dbReference type="SMART" id="SM00054">
    <property type="entry name" value="EFh"/>
    <property type="match status" value="4"/>
</dbReference>
<dbReference type="Gene3D" id="3.40.50.150">
    <property type="entry name" value="Vaccinia Virus protein VP39"/>
    <property type="match status" value="1"/>
</dbReference>
<evidence type="ECO:0000259" key="7">
    <source>
        <dbReference type="PROSITE" id="PS50222"/>
    </source>
</evidence>
<evidence type="ECO:0000256" key="4">
    <source>
        <dbReference type="ARBA" id="ARBA00022679"/>
    </source>
</evidence>
<feature type="region of interest" description="Disordered" evidence="6">
    <location>
        <begin position="1645"/>
        <end position="1664"/>
    </location>
</feature>
<dbReference type="Pfam" id="PF04824">
    <property type="entry name" value="Rad21_Rec8"/>
    <property type="match status" value="1"/>
</dbReference>
<evidence type="ECO:0000313" key="9">
    <source>
        <dbReference type="Proteomes" id="UP000243217"/>
    </source>
</evidence>
<reference evidence="8 9" key="1">
    <citation type="journal article" date="2014" name="Genome Biol. Evol.">
        <title>The secreted proteins of Achlya hypogyna and Thraustotheca clavata identify the ancestral oomycete secretome and reveal gene acquisitions by horizontal gene transfer.</title>
        <authorList>
            <person name="Misner I."/>
            <person name="Blouin N."/>
            <person name="Leonard G."/>
            <person name="Richards T.A."/>
            <person name="Lane C.E."/>
        </authorList>
    </citation>
    <scope>NUCLEOTIDE SEQUENCE [LARGE SCALE GENOMIC DNA]</scope>
    <source>
        <strain evidence="8 9">ATCC 34112</strain>
    </source>
</reference>
<protein>
    <recommendedName>
        <fullName evidence="2">carnosine N-methyltransferase</fullName>
        <ecNumber evidence="2">2.1.1.22</ecNumber>
    </recommendedName>
</protein>
<dbReference type="InterPro" id="IPR006909">
    <property type="entry name" value="Rad21/Rec8_C_eu"/>
</dbReference>
<comment type="similarity">
    <text evidence="1">Belongs to the carnosine N-methyltransferase family.</text>
</comment>
<keyword evidence="9" id="KW-1185">Reference proteome</keyword>
<dbReference type="InterPro" id="IPR011992">
    <property type="entry name" value="EF-hand-dom_pair"/>
</dbReference>
<dbReference type="STRING" id="74557.A0A1W0A9T3"/>
<dbReference type="SUPFAM" id="SSF53335">
    <property type="entry name" value="S-adenosyl-L-methionine-dependent methyltransferases"/>
    <property type="match status" value="1"/>
</dbReference>
<accession>A0A1W0A9T3</accession>
<dbReference type="PANTHER" id="PTHR12303">
    <property type="entry name" value="CARNOSINE N-METHYLTRANSFERASE"/>
    <property type="match status" value="1"/>
</dbReference>
<evidence type="ECO:0000256" key="6">
    <source>
        <dbReference type="SAM" id="MobiDB-lite"/>
    </source>
</evidence>
<proteinExistence type="inferred from homology"/>
<dbReference type="PANTHER" id="PTHR12303:SF6">
    <property type="entry name" value="CARNOSINE N-METHYLTRANSFERASE"/>
    <property type="match status" value="1"/>
</dbReference>
<dbReference type="Proteomes" id="UP000243217">
    <property type="component" value="Unassembled WGS sequence"/>
</dbReference>
<dbReference type="SUPFAM" id="SSF47473">
    <property type="entry name" value="EF-hand"/>
    <property type="match status" value="4"/>
</dbReference>
<feature type="domain" description="EF-hand" evidence="7">
    <location>
        <begin position="1424"/>
        <end position="1459"/>
    </location>
</feature>
<feature type="domain" description="EF-hand" evidence="7">
    <location>
        <begin position="949"/>
        <end position="984"/>
    </location>
</feature>
<feature type="region of interest" description="Disordered" evidence="6">
    <location>
        <begin position="718"/>
        <end position="786"/>
    </location>
</feature>
<feature type="region of interest" description="Disordered" evidence="6">
    <location>
        <begin position="636"/>
        <end position="656"/>
    </location>
</feature>
<evidence type="ECO:0000256" key="5">
    <source>
        <dbReference type="ARBA" id="ARBA00022691"/>
    </source>
</evidence>
<dbReference type="PROSITE" id="PS50222">
    <property type="entry name" value="EF_HAND_2"/>
    <property type="match status" value="3"/>
</dbReference>
<dbReference type="OrthoDB" id="187808at2759"/>
<evidence type="ECO:0000256" key="1">
    <source>
        <dbReference type="ARBA" id="ARBA00010086"/>
    </source>
</evidence>
<gene>
    <name evidence="8" type="ORF">THRCLA_00923</name>
</gene>
<feature type="region of interest" description="Disordered" evidence="6">
    <location>
        <begin position="1137"/>
        <end position="1158"/>
    </location>
</feature>
<evidence type="ECO:0000313" key="8">
    <source>
        <dbReference type="EMBL" id="OQS07067.1"/>
    </source>
</evidence>
<dbReference type="InterPro" id="IPR023093">
    <property type="entry name" value="ScpA-like_C"/>
</dbReference>
<dbReference type="EMBL" id="JNBS01000281">
    <property type="protein sequence ID" value="OQS07067.1"/>
    <property type="molecule type" value="Genomic_DNA"/>
</dbReference>
<dbReference type="InterPro" id="IPR029063">
    <property type="entry name" value="SAM-dependent_MTases_sf"/>
</dbReference>
<feature type="compositionally biased region" description="Low complexity" evidence="6">
    <location>
        <begin position="1648"/>
        <end position="1658"/>
    </location>
</feature>